<dbReference type="GO" id="GO:0042597">
    <property type="term" value="C:periplasmic space"/>
    <property type="evidence" value="ECO:0007669"/>
    <property type="project" value="UniProtKB-ARBA"/>
</dbReference>
<comment type="caution">
    <text evidence="5">The sequence shown here is derived from an EMBL/GenBank/DDBJ whole genome shotgun (WGS) entry which is preliminary data.</text>
</comment>
<dbReference type="InterPro" id="IPR000914">
    <property type="entry name" value="SBP_5_dom"/>
</dbReference>
<dbReference type="InterPro" id="IPR039424">
    <property type="entry name" value="SBP_5"/>
</dbReference>
<evidence type="ECO:0000256" key="2">
    <source>
        <dbReference type="ARBA" id="ARBA00022448"/>
    </source>
</evidence>
<evidence type="ECO:0000313" key="5">
    <source>
        <dbReference type="EMBL" id="ERT69704.1"/>
    </source>
</evidence>
<organism evidence="5 6">
    <name type="scientific">Cetobacterium somerae ATCC BAA-474</name>
    <dbReference type="NCBI Taxonomy" id="1319815"/>
    <lineage>
        <taxon>Bacteria</taxon>
        <taxon>Fusobacteriati</taxon>
        <taxon>Fusobacteriota</taxon>
        <taxon>Fusobacteriia</taxon>
        <taxon>Fusobacteriales</taxon>
        <taxon>Fusobacteriaceae</taxon>
        <taxon>Cetobacterium</taxon>
    </lineage>
</organism>
<dbReference type="PANTHER" id="PTHR30290:SF9">
    <property type="entry name" value="OLIGOPEPTIDE-BINDING PROTEIN APPA"/>
    <property type="match status" value="1"/>
</dbReference>
<reference evidence="5 6" key="1">
    <citation type="submission" date="2013-08" db="EMBL/GenBank/DDBJ databases">
        <authorList>
            <person name="Weinstock G."/>
            <person name="Sodergren E."/>
            <person name="Wylie T."/>
            <person name="Fulton L."/>
            <person name="Fulton R."/>
            <person name="Fronick C."/>
            <person name="O'Laughlin M."/>
            <person name="Godfrey J."/>
            <person name="Miner T."/>
            <person name="Herter B."/>
            <person name="Appelbaum E."/>
            <person name="Cordes M."/>
            <person name="Lek S."/>
            <person name="Wollam A."/>
            <person name="Pepin K.H."/>
            <person name="Palsikar V.B."/>
            <person name="Mitreva M."/>
            <person name="Wilson R.K."/>
        </authorList>
    </citation>
    <scope>NUCLEOTIDE SEQUENCE [LARGE SCALE GENOMIC DNA]</scope>
    <source>
        <strain evidence="5 6">ATCC BAA-474</strain>
    </source>
</reference>
<dbReference type="Gene3D" id="3.40.190.10">
    <property type="entry name" value="Periplasmic binding protein-like II"/>
    <property type="match status" value="1"/>
</dbReference>
<comment type="similarity">
    <text evidence="1">Belongs to the bacterial solute-binding protein 5 family.</text>
</comment>
<dbReference type="PIRSF" id="PIRSF002741">
    <property type="entry name" value="MppA"/>
    <property type="match status" value="1"/>
</dbReference>
<dbReference type="PANTHER" id="PTHR30290">
    <property type="entry name" value="PERIPLASMIC BINDING COMPONENT OF ABC TRANSPORTER"/>
    <property type="match status" value="1"/>
</dbReference>
<evidence type="ECO:0000313" key="6">
    <source>
        <dbReference type="Proteomes" id="UP000017081"/>
    </source>
</evidence>
<evidence type="ECO:0000259" key="4">
    <source>
        <dbReference type="Pfam" id="PF00496"/>
    </source>
</evidence>
<dbReference type="GO" id="GO:1904680">
    <property type="term" value="F:peptide transmembrane transporter activity"/>
    <property type="evidence" value="ECO:0007669"/>
    <property type="project" value="TreeGrafter"/>
</dbReference>
<keyword evidence="3" id="KW-0732">Signal</keyword>
<evidence type="ECO:0000256" key="3">
    <source>
        <dbReference type="ARBA" id="ARBA00022729"/>
    </source>
</evidence>
<feature type="domain" description="Solute-binding protein family 5" evidence="4">
    <location>
        <begin position="73"/>
        <end position="421"/>
    </location>
</feature>
<dbReference type="GO" id="GO:0043190">
    <property type="term" value="C:ATP-binding cassette (ABC) transporter complex"/>
    <property type="evidence" value="ECO:0007669"/>
    <property type="project" value="InterPro"/>
</dbReference>
<dbReference type="SUPFAM" id="SSF53850">
    <property type="entry name" value="Periplasmic binding protein-like II"/>
    <property type="match status" value="1"/>
</dbReference>
<gene>
    <name evidence="5" type="ORF">HMPREF0202_00396</name>
</gene>
<keyword evidence="2" id="KW-0813">Transport</keyword>
<dbReference type="AlphaFoldDB" id="U7VF16"/>
<dbReference type="Gene3D" id="3.10.105.10">
    <property type="entry name" value="Dipeptide-binding Protein, Domain 3"/>
    <property type="match status" value="1"/>
</dbReference>
<dbReference type="Pfam" id="PF00496">
    <property type="entry name" value="SBP_bac_5"/>
    <property type="match status" value="1"/>
</dbReference>
<dbReference type="CDD" id="cd00995">
    <property type="entry name" value="PBP2_NikA_DppA_OppA_like"/>
    <property type="match status" value="1"/>
</dbReference>
<name>U7VF16_9FUSO</name>
<dbReference type="InterPro" id="IPR030678">
    <property type="entry name" value="Peptide/Ni-bd"/>
</dbReference>
<keyword evidence="6" id="KW-1185">Reference proteome</keyword>
<sequence length="507" mass="57050">MRKFIQKYFTLLLAINFIFVFNISFSNNNNVITVAQGSKPKSLDPHTFNEFPTLGITEHIFNTLVTLDDKGTPIPELAESFVYLSPTEILFTIRKKVKFHNGDTLTTDDVIFSLERMMEKPGSRVILKDIKSVAKTSDDKVLITLHEPSAPFLANLTLPIAAIMNKNYVMAGNNVALNPIGTGPYMVTNWGDGDKIVMSSFKDYFKGAPKNNGLVFKIITENTSRLAALETGEVDIIYAISPIDFQIVEKNPNLNLLHKTTTTTELMVLNVQKDGLDNKNIRKAIHMAIDKAGILEAIFLNRGSIATSPINPNIFGSYQNLKPIDNDIKKAKEIIANETKEKKLPIFKIWTSENIVRVQIAQIIQANLKEIGIESNIEIVEWGTFLKKTSEGAHDILLTTWILGVSDIDTVVTTLFHSNSIGAEGNRSFYSNPILDKEIDLARTTTDIEKRKIYYKNVQEIILDENPIVPLVYKIDGIGISNKIHNFQYNKASMRNYYEDMKKVDVK</sequence>
<dbReference type="Gene3D" id="3.90.76.10">
    <property type="entry name" value="Dipeptide-binding Protein, Domain 1"/>
    <property type="match status" value="1"/>
</dbReference>
<dbReference type="Proteomes" id="UP000017081">
    <property type="component" value="Unassembled WGS sequence"/>
</dbReference>
<dbReference type="HOGENOM" id="CLU_017028_7_4_0"/>
<protein>
    <submittedName>
        <fullName evidence="5">ABC transporter, substrate-binding protein, family 5</fullName>
    </submittedName>
</protein>
<proteinExistence type="inferred from homology"/>
<accession>U7VF16</accession>
<dbReference type="STRING" id="1319815.HMPREF0202_00396"/>
<dbReference type="eggNOG" id="COG0747">
    <property type="taxonomic scope" value="Bacteria"/>
</dbReference>
<dbReference type="RefSeq" id="WP_023049944.1">
    <property type="nucleotide sequence ID" value="NZ_CP173065.2"/>
</dbReference>
<evidence type="ECO:0000256" key="1">
    <source>
        <dbReference type="ARBA" id="ARBA00005695"/>
    </source>
</evidence>
<dbReference type="EMBL" id="AXZF01000015">
    <property type="protein sequence ID" value="ERT69704.1"/>
    <property type="molecule type" value="Genomic_DNA"/>
</dbReference>
<dbReference type="GO" id="GO:0015833">
    <property type="term" value="P:peptide transport"/>
    <property type="evidence" value="ECO:0007669"/>
    <property type="project" value="TreeGrafter"/>
</dbReference>